<comment type="caution">
    <text evidence="2">The sequence shown here is derived from an EMBL/GenBank/DDBJ whole genome shotgun (WGS) entry which is preliminary data.</text>
</comment>
<evidence type="ECO:0000256" key="1">
    <source>
        <dbReference type="SAM" id="Phobius"/>
    </source>
</evidence>
<protein>
    <recommendedName>
        <fullName evidence="3">Transmembrane protein</fullName>
    </recommendedName>
</protein>
<reference evidence="2" key="1">
    <citation type="journal article" date="2018" name="Nat. Plants">
        <title>Whole-genome landscape of Medicago truncatula symbiotic genes.</title>
        <authorList>
            <person name="Pecrix Y."/>
            <person name="Gamas P."/>
            <person name="Carrere S."/>
        </authorList>
    </citation>
    <scope>NUCLEOTIDE SEQUENCE</scope>
    <source>
        <tissue evidence="2">Leaves</tissue>
    </source>
</reference>
<dbReference type="AlphaFoldDB" id="A0A396GR65"/>
<keyword evidence="1" id="KW-0472">Membrane</keyword>
<gene>
    <name evidence="2" type="ORF">MtrunA17_Chr8g0381401</name>
</gene>
<evidence type="ECO:0008006" key="3">
    <source>
        <dbReference type="Google" id="ProtNLM"/>
    </source>
</evidence>
<dbReference type="Proteomes" id="UP000265566">
    <property type="component" value="Chromosome 8"/>
</dbReference>
<evidence type="ECO:0000313" key="2">
    <source>
        <dbReference type="EMBL" id="RHN42848.1"/>
    </source>
</evidence>
<sequence length="120" mass="13601">MCFMTTYECLIILLKLSLVNAIVVSFAVPCLIMASLRSALLQFLSRKSSSSLRNYFLSSRLSRCVVLQLTSPISTRMTDLVPYVKRYGDSHLVECGVDMFLQYWIQFVDPISFGLIESSL</sequence>
<dbReference type="Gramene" id="rna49345">
    <property type="protein sequence ID" value="RHN42848.1"/>
    <property type="gene ID" value="gene49345"/>
</dbReference>
<proteinExistence type="predicted"/>
<accession>A0A396GR65</accession>
<feature type="transmembrane region" description="Helical" evidence="1">
    <location>
        <begin position="12"/>
        <end position="36"/>
    </location>
</feature>
<organism evidence="2">
    <name type="scientific">Medicago truncatula</name>
    <name type="common">Barrel medic</name>
    <name type="synonym">Medicago tribuloides</name>
    <dbReference type="NCBI Taxonomy" id="3880"/>
    <lineage>
        <taxon>Eukaryota</taxon>
        <taxon>Viridiplantae</taxon>
        <taxon>Streptophyta</taxon>
        <taxon>Embryophyta</taxon>
        <taxon>Tracheophyta</taxon>
        <taxon>Spermatophyta</taxon>
        <taxon>Magnoliopsida</taxon>
        <taxon>eudicotyledons</taxon>
        <taxon>Gunneridae</taxon>
        <taxon>Pentapetalae</taxon>
        <taxon>rosids</taxon>
        <taxon>fabids</taxon>
        <taxon>Fabales</taxon>
        <taxon>Fabaceae</taxon>
        <taxon>Papilionoideae</taxon>
        <taxon>50 kb inversion clade</taxon>
        <taxon>NPAAA clade</taxon>
        <taxon>Hologalegina</taxon>
        <taxon>IRL clade</taxon>
        <taxon>Trifolieae</taxon>
        <taxon>Medicago</taxon>
    </lineage>
</organism>
<dbReference type="EMBL" id="PSQE01000008">
    <property type="protein sequence ID" value="RHN42848.1"/>
    <property type="molecule type" value="Genomic_DNA"/>
</dbReference>
<keyword evidence="1" id="KW-1133">Transmembrane helix</keyword>
<name>A0A396GR65_MEDTR</name>
<keyword evidence="1" id="KW-0812">Transmembrane</keyword>